<evidence type="ECO:0000256" key="1">
    <source>
        <dbReference type="SAM" id="MobiDB-lite"/>
    </source>
</evidence>
<dbReference type="EMBL" id="LSYV01000015">
    <property type="protein sequence ID" value="KXZ50924.1"/>
    <property type="molecule type" value="Genomic_DNA"/>
</dbReference>
<dbReference type="OrthoDB" id="545166at2759"/>
<dbReference type="AlphaFoldDB" id="A0A150GMA0"/>
<organism evidence="2 3">
    <name type="scientific">Gonium pectorale</name>
    <name type="common">Green alga</name>
    <dbReference type="NCBI Taxonomy" id="33097"/>
    <lineage>
        <taxon>Eukaryota</taxon>
        <taxon>Viridiplantae</taxon>
        <taxon>Chlorophyta</taxon>
        <taxon>core chlorophytes</taxon>
        <taxon>Chlorophyceae</taxon>
        <taxon>CS clade</taxon>
        <taxon>Chlamydomonadales</taxon>
        <taxon>Volvocaceae</taxon>
        <taxon>Gonium</taxon>
    </lineage>
</organism>
<sequence length="250" mass="27554">MTRTQLNLYTSLQMFFVSRAYARGDPRAGTTATESGVEEVAATPEELPLELRDALSRTLALVAGTTNARDTSRILHDHYAKFAVYETNLLWCPHRFSIAAWLGAARMLLQPYIEGIRCHRVVLRRAPAASLLPLPSTSPQRPEQPRPAHEASATGRGASSTPTDQLIQMQMDVAFVWRPLAPLYGVLSSWGMSGLQMPAFTTEHTITLTIDQHSRIVAHRDITHNFVSAPPFLKGLLGLPTPLVATLLHV</sequence>
<proteinExistence type="predicted"/>
<accession>A0A150GMA0</accession>
<name>A0A150GMA0_GONPE</name>
<gene>
    <name evidence="2" type="ORF">GPECTOR_14g170</name>
</gene>
<feature type="region of interest" description="Disordered" evidence="1">
    <location>
        <begin position="132"/>
        <end position="161"/>
    </location>
</feature>
<evidence type="ECO:0000313" key="3">
    <source>
        <dbReference type="Proteomes" id="UP000075714"/>
    </source>
</evidence>
<evidence type="ECO:0000313" key="2">
    <source>
        <dbReference type="EMBL" id="KXZ50924.1"/>
    </source>
</evidence>
<keyword evidence="3" id="KW-1185">Reference proteome</keyword>
<feature type="compositionally biased region" description="Low complexity" evidence="1">
    <location>
        <begin position="132"/>
        <end position="141"/>
    </location>
</feature>
<reference evidence="3" key="1">
    <citation type="journal article" date="2016" name="Nat. Commun.">
        <title>The Gonium pectorale genome demonstrates co-option of cell cycle regulation during the evolution of multicellularity.</title>
        <authorList>
            <person name="Hanschen E.R."/>
            <person name="Marriage T.N."/>
            <person name="Ferris P.J."/>
            <person name="Hamaji T."/>
            <person name="Toyoda A."/>
            <person name="Fujiyama A."/>
            <person name="Neme R."/>
            <person name="Noguchi H."/>
            <person name="Minakuchi Y."/>
            <person name="Suzuki M."/>
            <person name="Kawai-Toyooka H."/>
            <person name="Smith D.R."/>
            <person name="Sparks H."/>
            <person name="Anderson J."/>
            <person name="Bakaric R."/>
            <person name="Luria V."/>
            <person name="Karger A."/>
            <person name="Kirschner M.W."/>
            <person name="Durand P.M."/>
            <person name="Michod R.E."/>
            <person name="Nozaki H."/>
            <person name="Olson B.J."/>
        </authorList>
    </citation>
    <scope>NUCLEOTIDE SEQUENCE [LARGE SCALE GENOMIC DNA]</scope>
    <source>
        <strain evidence="3">NIES-2863</strain>
    </source>
</reference>
<protein>
    <submittedName>
        <fullName evidence="2">Uncharacterized protein</fullName>
    </submittedName>
</protein>
<dbReference type="Proteomes" id="UP000075714">
    <property type="component" value="Unassembled WGS sequence"/>
</dbReference>
<comment type="caution">
    <text evidence="2">The sequence shown here is derived from an EMBL/GenBank/DDBJ whole genome shotgun (WGS) entry which is preliminary data.</text>
</comment>